<dbReference type="GO" id="GO:0004722">
    <property type="term" value="F:protein serine/threonine phosphatase activity"/>
    <property type="evidence" value="ECO:0007669"/>
    <property type="project" value="UniProtKB-EC"/>
</dbReference>
<evidence type="ECO:0000256" key="2">
    <source>
        <dbReference type="ARBA" id="ARBA00048336"/>
    </source>
</evidence>
<dbReference type="SUPFAM" id="SSF81606">
    <property type="entry name" value="PP2C-like"/>
    <property type="match status" value="1"/>
</dbReference>
<keyword evidence="3" id="KW-0904">Protein phosphatase</keyword>
<comment type="cofactor">
    <cofactor evidence="3">
        <name>Mg(2+)</name>
        <dbReference type="ChEBI" id="CHEBI:18420"/>
    </cofactor>
</comment>
<dbReference type="EC" id="3.1.3.16" evidence="3"/>
<evidence type="ECO:0000313" key="6">
    <source>
        <dbReference type="Proteomes" id="UP001054889"/>
    </source>
</evidence>
<keyword evidence="3" id="KW-0460">Magnesium</keyword>
<gene>
    <name evidence="5" type="primary">gb09145</name>
    <name evidence="5" type="ORF">PR202_gb09145</name>
</gene>
<protein>
    <recommendedName>
        <fullName evidence="3">Protein phosphatase</fullName>
        <ecNumber evidence="3">3.1.3.16</ecNumber>
    </recommendedName>
</protein>
<feature type="domain" description="PPM-type phosphatase" evidence="4">
    <location>
        <begin position="91"/>
        <end position="312"/>
    </location>
</feature>
<comment type="caution">
    <text evidence="5">The sequence shown here is derived from an EMBL/GenBank/DDBJ whole genome shotgun (WGS) entry which is preliminary data.</text>
</comment>
<organism evidence="5 6">
    <name type="scientific">Eleusine coracana subsp. coracana</name>
    <dbReference type="NCBI Taxonomy" id="191504"/>
    <lineage>
        <taxon>Eukaryota</taxon>
        <taxon>Viridiplantae</taxon>
        <taxon>Streptophyta</taxon>
        <taxon>Embryophyta</taxon>
        <taxon>Tracheophyta</taxon>
        <taxon>Spermatophyta</taxon>
        <taxon>Magnoliopsida</taxon>
        <taxon>Liliopsida</taxon>
        <taxon>Poales</taxon>
        <taxon>Poaceae</taxon>
        <taxon>PACMAD clade</taxon>
        <taxon>Chloridoideae</taxon>
        <taxon>Cynodonteae</taxon>
        <taxon>Eleusininae</taxon>
        <taxon>Eleusine</taxon>
    </lineage>
</organism>
<dbReference type="PANTHER" id="PTHR12320">
    <property type="entry name" value="PROTEIN PHOSPHATASE 2C"/>
    <property type="match status" value="1"/>
</dbReference>
<comment type="catalytic activity">
    <reaction evidence="2 3">
        <text>O-phospho-L-threonyl-[protein] + H2O = L-threonyl-[protein] + phosphate</text>
        <dbReference type="Rhea" id="RHEA:47004"/>
        <dbReference type="Rhea" id="RHEA-COMP:11060"/>
        <dbReference type="Rhea" id="RHEA-COMP:11605"/>
        <dbReference type="ChEBI" id="CHEBI:15377"/>
        <dbReference type="ChEBI" id="CHEBI:30013"/>
        <dbReference type="ChEBI" id="CHEBI:43474"/>
        <dbReference type="ChEBI" id="CHEBI:61977"/>
        <dbReference type="EC" id="3.1.3.16"/>
    </reaction>
</comment>
<dbReference type="Pfam" id="PF07228">
    <property type="entry name" value="SpoIIE"/>
    <property type="match status" value="1"/>
</dbReference>
<name>A0AAV5EFP3_ELECO</name>
<dbReference type="PROSITE" id="PS51746">
    <property type="entry name" value="PPM_2"/>
    <property type="match status" value="1"/>
</dbReference>
<proteinExistence type="inferred from homology"/>
<keyword evidence="6" id="KW-1185">Reference proteome</keyword>
<reference evidence="5" key="2">
    <citation type="submission" date="2021-12" db="EMBL/GenBank/DDBJ databases">
        <title>Resequencing data analysis of finger millet.</title>
        <authorList>
            <person name="Hatakeyama M."/>
            <person name="Aluri S."/>
            <person name="Balachadran M.T."/>
            <person name="Sivarajan S.R."/>
            <person name="Poveda L."/>
            <person name="Shimizu-Inatsugi R."/>
            <person name="Schlapbach R."/>
            <person name="Sreeman S.M."/>
            <person name="Shimizu K.K."/>
        </authorList>
    </citation>
    <scope>NUCLEOTIDE SEQUENCE</scope>
</reference>
<evidence type="ECO:0000256" key="1">
    <source>
        <dbReference type="ARBA" id="ARBA00047761"/>
    </source>
</evidence>
<dbReference type="InterPro" id="IPR001932">
    <property type="entry name" value="PPM-type_phosphatase-like_dom"/>
</dbReference>
<dbReference type="Gene3D" id="3.60.40.10">
    <property type="entry name" value="PPM-type phosphatase domain"/>
    <property type="match status" value="1"/>
</dbReference>
<keyword evidence="3" id="KW-0479">Metal-binding</keyword>
<dbReference type="InterPro" id="IPR039123">
    <property type="entry name" value="PPTC7"/>
</dbReference>
<evidence type="ECO:0000256" key="3">
    <source>
        <dbReference type="RuleBase" id="RU366020"/>
    </source>
</evidence>
<dbReference type="PANTHER" id="PTHR12320:SF74">
    <property type="entry name" value="PROTEIN PHOSPHATASE"/>
    <property type="match status" value="1"/>
</dbReference>
<dbReference type="SMART" id="SM00332">
    <property type="entry name" value="PP2Cc"/>
    <property type="match status" value="1"/>
</dbReference>
<dbReference type="EMBL" id="BQKI01000075">
    <property type="protein sequence ID" value="GJN21647.1"/>
    <property type="molecule type" value="Genomic_DNA"/>
</dbReference>
<evidence type="ECO:0000313" key="5">
    <source>
        <dbReference type="EMBL" id="GJN21647.1"/>
    </source>
</evidence>
<evidence type="ECO:0000259" key="4">
    <source>
        <dbReference type="PROSITE" id="PS51746"/>
    </source>
</evidence>
<dbReference type="AlphaFoldDB" id="A0AAV5EFP3"/>
<comment type="similarity">
    <text evidence="3">Belongs to the PP2C family.</text>
</comment>
<sequence>MATMDKLEQIQQTLSKIDPRVPDALRAALHIGYRSSPVPAPLAIFAASVLPPPAAADPDDDEAVVPGELDDVSLAQQQHGEEEEAEPSEPALGIRYGSCYLPLHDDDAHFVHAESGAFGVADGVGGYARLGVDAGAFARGLMANALAEAGNPVRPHALLQAAHERTAASRASGASTAVILSVAGRTLEWAYIGDSSFAVLRGGRVVCRSKPQQHFFNAPFRLSADPQFCDDVVTAARTGRMAAREGDVVVVGTDGLFDNVTGEQLERVVRMGARLGFSAKNMADVIAGVAFEASKRTLVGKPDDITVVVAFLVQPDL</sequence>
<accession>A0AAV5EFP3</accession>
<comment type="catalytic activity">
    <reaction evidence="1 3">
        <text>O-phospho-L-seryl-[protein] + H2O = L-seryl-[protein] + phosphate</text>
        <dbReference type="Rhea" id="RHEA:20629"/>
        <dbReference type="Rhea" id="RHEA-COMP:9863"/>
        <dbReference type="Rhea" id="RHEA-COMP:11604"/>
        <dbReference type="ChEBI" id="CHEBI:15377"/>
        <dbReference type="ChEBI" id="CHEBI:29999"/>
        <dbReference type="ChEBI" id="CHEBI:43474"/>
        <dbReference type="ChEBI" id="CHEBI:83421"/>
        <dbReference type="EC" id="3.1.3.16"/>
    </reaction>
</comment>
<keyword evidence="3" id="KW-0464">Manganese</keyword>
<reference evidence="5" key="1">
    <citation type="journal article" date="2018" name="DNA Res.">
        <title>Multiple hybrid de novo genome assembly of finger millet, an orphan allotetraploid crop.</title>
        <authorList>
            <person name="Hatakeyama M."/>
            <person name="Aluri S."/>
            <person name="Balachadran M.T."/>
            <person name="Sivarajan S.R."/>
            <person name="Patrignani A."/>
            <person name="Gruter S."/>
            <person name="Poveda L."/>
            <person name="Shimizu-Inatsugi R."/>
            <person name="Baeten J."/>
            <person name="Francoijs K.J."/>
            <person name="Nataraja K.N."/>
            <person name="Reddy Y.A.N."/>
            <person name="Phadnis S."/>
            <person name="Ravikumar R.L."/>
            <person name="Schlapbach R."/>
            <person name="Sreeman S.M."/>
            <person name="Shimizu K.K."/>
        </authorList>
    </citation>
    <scope>NUCLEOTIDE SEQUENCE</scope>
</reference>
<dbReference type="Proteomes" id="UP001054889">
    <property type="component" value="Unassembled WGS sequence"/>
</dbReference>
<dbReference type="SMART" id="SM00331">
    <property type="entry name" value="PP2C_SIG"/>
    <property type="match status" value="1"/>
</dbReference>
<dbReference type="GO" id="GO:0046872">
    <property type="term" value="F:metal ion binding"/>
    <property type="evidence" value="ECO:0007669"/>
    <property type="project" value="UniProtKB-UniRule"/>
</dbReference>
<keyword evidence="3" id="KW-0378">Hydrolase</keyword>
<dbReference type="InterPro" id="IPR036457">
    <property type="entry name" value="PPM-type-like_dom_sf"/>
</dbReference>
<comment type="cofactor">
    <cofactor evidence="3">
        <name>Mn(2+)</name>
        <dbReference type="ChEBI" id="CHEBI:29035"/>
    </cofactor>
</comment>